<name>A0A7J6KMF1_PEROL</name>
<feature type="non-terminal residue" evidence="1">
    <location>
        <position position="1"/>
    </location>
</feature>
<protein>
    <submittedName>
        <fullName evidence="1">Uncharacterized protein</fullName>
    </submittedName>
</protein>
<dbReference type="Proteomes" id="UP000570595">
    <property type="component" value="Unassembled WGS sequence"/>
</dbReference>
<gene>
    <name evidence="1" type="ORF">FOZ61_003813</name>
</gene>
<dbReference type="AlphaFoldDB" id="A0A7J6KMF1"/>
<proteinExistence type="predicted"/>
<feature type="non-terminal residue" evidence="1">
    <location>
        <position position="290"/>
    </location>
</feature>
<evidence type="ECO:0000313" key="2">
    <source>
        <dbReference type="Proteomes" id="UP000570595"/>
    </source>
</evidence>
<dbReference type="OrthoDB" id="422540at2759"/>
<comment type="caution">
    <text evidence="1">The sequence shown here is derived from an EMBL/GenBank/DDBJ whole genome shotgun (WGS) entry which is preliminary data.</text>
</comment>
<sequence length="290" mass="33517">FLTEHSILHAYTFPYEETRRGWLERPHKEIGVMLRCLQVESGKKLEELSVNELRMWVCRLCFVHNNMVFDEDDNDKELTPWLCNRITRGLDDVLSPLEDDDIEKIRGWLSSGLCLDDCYDVLDSASKELREAWSTSIEHMKELWLERRSEVRKRLARYRKSDNLKIGDIVWKRNMPVKKLGELFSGPFEVCGREGSTIRLKDVMSGAKTSCPIEMLKKGRRGRKRPVKESFMKDVAVQAVDEDPNKVINPDDVTRLAATLANESGVMTRSKKRLLETVSKLADSNKVART</sequence>
<dbReference type="EMBL" id="JABAHT010002208">
    <property type="protein sequence ID" value="KAF4647706.1"/>
    <property type="molecule type" value="Genomic_DNA"/>
</dbReference>
<accession>A0A7J6KMF1</accession>
<evidence type="ECO:0000313" key="1">
    <source>
        <dbReference type="EMBL" id="KAF4647706.1"/>
    </source>
</evidence>
<reference evidence="1 2" key="1">
    <citation type="submission" date="2020-04" db="EMBL/GenBank/DDBJ databases">
        <title>Perkinsus olseni comparative genomics.</title>
        <authorList>
            <person name="Bogema D.R."/>
        </authorList>
    </citation>
    <scope>NUCLEOTIDE SEQUENCE [LARGE SCALE GENOMIC DNA]</scope>
    <source>
        <strain evidence="1">ATCC PRA-179</strain>
    </source>
</reference>
<organism evidence="1 2">
    <name type="scientific">Perkinsus olseni</name>
    <name type="common">Perkinsus atlanticus</name>
    <dbReference type="NCBI Taxonomy" id="32597"/>
    <lineage>
        <taxon>Eukaryota</taxon>
        <taxon>Sar</taxon>
        <taxon>Alveolata</taxon>
        <taxon>Perkinsozoa</taxon>
        <taxon>Perkinsea</taxon>
        <taxon>Perkinsida</taxon>
        <taxon>Perkinsidae</taxon>
        <taxon>Perkinsus</taxon>
    </lineage>
</organism>